<reference evidence="1 2" key="1">
    <citation type="journal article" date="2021" name="Elife">
        <title>Chloroplast acquisition without the gene transfer in kleptoplastic sea slugs, Plakobranchus ocellatus.</title>
        <authorList>
            <person name="Maeda T."/>
            <person name="Takahashi S."/>
            <person name="Yoshida T."/>
            <person name="Shimamura S."/>
            <person name="Takaki Y."/>
            <person name="Nagai Y."/>
            <person name="Toyoda A."/>
            <person name="Suzuki Y."/>
            <person name="Arimoto A."/>
            <person name="Ishii H."/>
            <person name="Satoh N."/>
            <person name="Nishiyama T."/>
            <person name="Hasebe M."/>
            <person name="Maruyama T."/>
            <person name="Minagawa J."/>
            <person name="Obokata J."/>
            <person name="Shigenobu S."/>
        </authorList>
    </citation>
    <scope>NUCLEOTIDE SEQUENCE [LARGE SCALE GENOMIC DNA]</scope>
</reference>
<keyword evidence="2" id="KW-1185">Reference proteome</keyword>
<name>A0AAV4H052_9GAST</name>
<sequence>MSGEAASAKDIDTSEWEDTLQKILADYSPRDIFNADAADETGLFYKCLPSKSVTFQGQACKPEGEADDKEDVTIPPESSKMALKAIETVQAFMMQQQESDTSTKALKLALSLGNCVERVAHHTKKQSTLDAFFSRVNKKT</sequence>
<dbReference type="EMBL" id="BMAT01008659">
    <property type="protein sequence ID" value="GFR90240.1"/>
    <property type="molecule type" value="Genomic_DNA"/>
</dbReference>
<dbReference type="Proteomes" id="UP000762676">
    <property type="component" value="Unassembled WGS sequence"/>
</dbReference>
<proteinExistence type="predicted"/>
<gene>
    <name evidence="1" type="ORF">ElyMa_004299100</name>
</gene>
<protein>
    <submittedName>
        <fullName evidence="1">Tigger transposable element-derived protein 6</fullName>
    </submittedName>
</protein>
<organism evidence="1 2">
    <name type="scientific">Elysia marginata</name>
    <dbReference type="NCBI Taxonomy" id="1093978"/>
    <lineage>
        <taxon>Eukaryota</taxon>
        <taxon>Metazoa</taxon>
        <taxon>Spiralia</taxon>
        <taxon>Lophotrochozoa</taxon>
        <taxon>Mollusca</taxon>
        <taxon>Gastropoda</taxon>
        <taxon>Heterobranchia</taxon>
        <taxon>Euthyneura</taxon>
        <taxon>Panpulmonata</taxon>
        <taxon>Sacoglossa</taxon>
        <taxon>Placobranchoidea</taxon>
        <taxon>Plakobranchidae</taxon>
        <taxon>Elysia</taxon>
    </lineage>
</organism>
<evidence type="ECO:0000313" key="1">
    <source>
        <dbReference type="EMBL" id="GFR90240.1"/>
    </source>
</evidence>
<dbReference type="AlphaFoldDB" id="A0AAV4H052"/>
<accession>A0AAV4H052</accession>
<evidence type="ECO:0000313" key="2">
    <source>
        <dbReference type="Proteomes" id="UP000762676"/>
    </source>
</evidence>
<comment type="caution">
    <text evidence="1">The sequence shown here is derived from an EMBL/GenBank/DDBJ whole genome shotgun (WGS) entry which is preliminary data.</text>
</comment>